<reference evidence="1 2" key="1">
    <citation type="journal article" date="2020" name="Cell">
        <title>Large-Scale Comparative Analyses of Tick Genomes Elucidate Their Genetic Diversity and Vector Capacities.</title>
        <authorList>
            <consortium name="Tick Genome and Microbiome Consortium (TIGMIC)"/>
            <person name="Jia N."/>
            <person name="Wang J."/>
            <person name="Shi W."/>
            <person name="Du L."/>
            <person name="Sun Y."/>
            <person name="Zhan W."/>
            <person name="Jiang J.F."/>
            <person name="Wang Q."/>
            <person name="Zhang B."/>
            <person name="Ji P."/>
            <person name="Bell-Sakyi L."/>
            <person name="Cui X.M."/>
            <person name="Yuan T.T."/>
            <person name="Jiang B.G."/>
            <person name="Yang W.F."/>
            <person name="Lam T.T."/>
            <person name="Chang Q.C."/>
            <person name="Ding S.J."/>
            <person name="Wang X.J."/>
            <person name="Zhu J.G."/>
            <person name="Ruan X.D."/>
            <person name="Zhao L."/>
            <person name="Wei J.T."/>
            <person name="Ye R.Z."/>
            <person name="Que T.C."/>
            <person name="Du C.H."/>
            <person name="Zhou Y.H."/>
            <person name="Cheng J.X."/>
            <person name="Dai P.F."/>
            <person name="Guo W.B."/>
            <person name="Han X.H."/>
            <person name="Huang E.J."/>
            <person name="Li L.F."/>
            <person name="Wei W."/>
            <person name="Gao Y.C."/>
            <person name="Liu J.Z."/>
            <person name="Shao H.Z."/>
            <person name="Wang X."/>
            <person name="Wang C.C."/>
            <person name="Yang T.C."/>
            <person name="Huo Q.B."/>
            <person name="Li W."/>
            <person name="Chen H.Y."/>
            <person name="Chen S.E."/>
            <person name="Zhou L.G."/>
            <person name="Ni X.B."/>
            <person name="Tian J.H."/>
            <person name="Sheng Y."/>
            <person name="Liu T."/>
            <person name="Pan Y.S."/>
            <person name="Xia L.Y."/>
            <person name="Li J."/>
            <person name="Zhao F."/>
            <person name="Cao W.C."/>
        </authorList>
    </citation>
    <scope>NUCLEOTIDE SEQUENCE [LARGE SCALE GENOMIC DNA]</scope>
    <source>
        <strain evidence="1">HaeL-2018</strain>
    </source>
</reference>
<dbReference type="Gene3D" id="1.25.40.420">
    <property type="match status" value="1"/>
</dbReference>
<evidence type="ECO:0000313" key="2">
    <source>
        <dbReference type="Proteomes" id="UP000821853"/>
    </source>
</evidence>
<proteinExistence type="predicted"/>
<dbReference type="AlphaFoldDB" id="A0A9J6FKN1"/>
<accession>A0A9J6FKN1</accession>
<dbReference type="EMBL" id="JABSTR010000002">
    <property type="protein sequence ID" value="KAH9363367.1"/>
    <property type="molecule type" value="Genomic_DNA"/>
</dbReference>
<protein>
    <submittedName>
        <fullName evidence="1">Uncharacterized protein</fullName>
    </submittedName>
</protein>
<dbReference type="Proteomes" id="UP000821853">
    <property type="component" value="Chromosome 10"/>
</dbReference>
<gene>
    <name evidence="1" type="ORF">HPB48_006473</name>
</gene>
<evidence type="ECO:0000313" key="1">
    <source>
        <dbReference type="EMBL" id="KAH9363367.1"/>
    </source>
</evidence>
<sequence length="64" mass="7242">MYSATRLKVHTIQFISAHCSGLMKTESWKSLTKQQPDLPVETLQVVISKLAPGIEPLCKRMKNE</sequence>
<keyword evidence="2" id="KW-1185">Reference proteome</keyword>
<dbReference type="VEuPathDB" id="VectorBase:HLOH_053276"/>
<comment type="caution">
    <text evidence="1">The sequence shown here is derived from an EMBL/GenBank/DDBJ whole genome shotgun (WGS) entry which is preliminary data.</text>
</comment>
<name>A0A9J6FKN1_HAELO</name>
<organism evidence="1 2">
    <name type="scientific">Haemaphysalis longicornis</name>
    <name type="common">Bush tick</name>
    <dbReference type="NCBI Taxonomy" id="44386"/>
    <lineage>
        <taxon>Eukaryota</taxon>
        <taxon>Metazoa</taxon>
        <taxon>Ecdysozoa</taxon>
        <taxon>Arthropoda</taxon>
        <taxon>Chelicerata</taxon>
        <taxon>Arachnida</taxon>
        <taxon>Acari</taxon>
        <taxon>Parasitiformes</taxon>
        <taxon>Ixodida</taxon>
        <taxon>Ixodoidea</taxon>
        <taxon>Ixodidae</taxon>
        <taxon>Haemaphysalinae</taxon>
        <taxon>Haemaphysalis</taxon>
    </lineage>
</organism>